<dbReference type="PANTHER" id="PTHR21312">
    <property type="entry name" value="SERINE PROTEASE INHIBITOR"/>
    <property type="match status" value="1"/>
</dbReference>
<dbReference type="PROSITE" id="PS00282">
    <property type="entry name" value="KAZAL_1"/>
    <property type="match status" value="1"/>
</dbReference>
<dbReference type="Ensembl" id="ENSFCTT00005054516.1">
    <property type="protein sequence ID" value="ENSFCTP00005040130.1"/>
    <property type="gene ID" value="ENSFCTG00005018946.1"/>
</dbReference>
<reference evidence="2" key="3">
    <citation type="submission" date="2025-09" db="UniProtKB">
        <authorList>
            <consortium name="Ensembl"/>
        </authorList>
    </citation>
    <scope>IDENTIFICATION</scope>
    <source>
        <strain evidence="2">breed Abyssinian</strain>
    </source>
</reference>
<dbReference type="InterPro" id="IPR036058">
    <property type="entry name" value="Kazal_dom_sf"/>
</dbReference>
<reference evidence="2" key="2">
    <citation type="submission" date="2025-08" db="UniProtKB">
        <authorList>
            <consortium name="Ensembl"/>
        </authorList>
    </citation>
    <scope>IDENTIFICATION</scope>
    <source>
        <strain evidence="2">breed Abyssinian</strain>
    </source>
</reference>
<feature type="domain" description="Kazal-like" evidence="1">
    <location>
        <begin position="47"/>
        <end position="103"/>
    </location>
</feature>
<dbReference type="Pfam" id="PF00050">
    <property type="entry name" value="Kazal_1"/>
    <property type="match status" value="1"/>
</dbReference>
<dbReference type="InterPro" id="IPR002350">
    <property type="entry name" value="Kazal_dom"/>
</dbReference>
<organism evidence="2 3">
    <name type="scientific">Felis catus</name>
    <name type="common">Cat</name>
    <name type="synonym">Felis silvestris catus</name>
    <dbReference type="NCBI Taxonomy" id="9685"/>
    <lineage>
        <taxon>Eukaryota</taxon>
        <taxon>Metazoa</taxon>
        <taxon>Chordata</taxon>
        <taxon>Craniata</taxon>
        <taxon>Vertebrata</taxon>
        <taxon>Euteleostomi</taxon>
        <taxon>Mammalia</taxon>
        <taxon>Eutheria</taxon>
        <taxon>Laurasiatheria</taxon>
        <taxon>Carnivora</taxon>
        <taxon>Feliformia</taxon>
        <taxon>Felidae</taxon>
        <taxon>Felinae</taxon>
        <taxon>Felis</taxon>
    </lineage>
</organism>
<protein>
    <recommendedName>
        <fullName evidence="1">Kazal-like domain-containing protein</fullName>
    </recommendedName>
</protein>
<gene>
    <name evidence="2" type="primary">DNAJC5</name>
</gene>
<dbReference type="SMART" id="SM00280">
    <property type="entry name" value="KAZAL"/>
    <property type="match status" value="1"/>
</dbReference>
<reference evidence="2 3" key="1">
    <citation type="submission" date="2021-02" db="EMBL/GenBank/DDBJ databases">
        <title>Safari Cat Assemblies.</title>
        <authorList>
            <person name="Bredemeyer K.R."/>
            <person name="Murphy W.J."/>
        </authorList>
    </citation>
    <scope>NUCLEOTIDE SEQUENCE [LARGE SCALE GENOMIC DNA]</scope>
</reference>
<dbReference type="SUPFAM" id="SSF100895">
    <property type="entry name" value="Kazal-type serine protease inhibitors"/>
    <property type="match status" value="1"/>
</dbReference>
<sequence length="103" mass="11944">MCYKPAKVSFHRIDKMSLFSSWIKAIFIIALAFPLYSETSLAPMPEARSMPQCRPYSDEQVYCTREWDPICANNGKTYGNTCAFCREKKKNGDEFDFVHFGYC</sequence>
<dbReference type="CDD" id="cd00104">
    <property type="entry name" value="KAZAL_FS"/>
    <property type="match status" value="1"/>
</dbReference>
<dbReference type="Gene3D" id="3.30.60.30">
    <property type="match status" value="1"/>
</dbReference>
<dbReference type="Proteomes" id="UP000823872">
    <property type="component" value="Chromosome A1"/>
</dbReference>
<evidence type="ECO:0000259" key="1">
    <source>
        <dbReference type="PROSITE" id="PS51465"/>
    </source>
</evidence>
<keyword evidence="3" id="KW-1185">Reference proteome</keyword>
<proteinExistence type="predicted"/>
<evidence type="ECO:0000313" key="3">
    <source>
        <dbReference type="Proteomes" id="UP000823872"/>
    </source>
</evidence>
<dbReference type="PANTHER" id="PTHR21312:SF30">
    <property type="entry name" value="SERINE PROTEASE INHIBITOR KAZAL-TYPE 11-RELATED"/>
    <property type="match status" value="1"/>
</dbReference>
<dbReference type="GeneTree" id="ENSGT00940000165308"/>
<name>A0ABI7YZJ5_FELCA</name>
<dbReference type="PROSITE" id="PS51465">
    <property type="entry name" value="KAZAL_2"/>
    <property type="match status" value="1"/>
</dbReference>
<accession>A0ABI7YZJ5</accession>
<evidence type="ECO:0000313" key="2">
    <source>
        <dbReference type="Ensembl" id="ENSFCTP00005040130.1"/>
    </source>
</evidence>